<evidence type="ECO:0000313" key="3">
    <source>
        <dbReference type="EMBL" id="KAK4266991.1"/>
    </source>
</evidence>
<comment type="caution">
    <text evidence="3">The sequence shown here is derived from an EMBL/GenBank/DDBJ whole genome shotgun (WGS) entry which is preliminary data.</text>
</comment>
<proteinExistence type="inferred from homology"/>
<accession>A0AAE1JAY1</accession>
<comment type="similarity">
    <text evidence="1">Belongs to the plant acyltransferase family.</text>
</comment>
<reference evidence="3" key="1">
    <citation type="submission" date="2023-10" db="EMBL/GenBank/DDBJ databases">
        <title>Chromosome-level genome of the transformable northern wattle, Acacia crassicarpa.</title>
        <authorList>
            <person name="Massaro I."/>
            <person name="Sinha N.R."/>
            <person name="Poethig S."/>
            <person name="Leichty A.R."/>
        </authorList>
    </citation>
    <scope>NUCLEOTIDE SEQUENCE</scope>
    <source>
        <strain evidence="3">Acra3RX</strain>
        <tissue evidence="3">Leaf</tissue>
    </source>
</reference>
<dbReference type="AlphaFoldDB" id="A0AAE1JAY1"/>
<gene>
    <name evidence="3" type="ORF">QN277_023840</name>
</gene>
<dbReference type="Pfam" id="PF02458">
    <property type="entry name" value="Transferase"/>
    <property type="match status" value="1"/>
</dbReference>
<keyword evidence="4" id="KW-1185">Reference proteome</keyword>
<organism evidence="3 4">
    <name type="scientific">Acacia crassicarpa</name>
    <name type="common">northern wattle</name>
    <dbReference type="NCBI Taxonomy" id="499986"/>
    <lineage>
        <taxon>Eukaryota</taxon>
        <taxon>Viridiplantae</taxon>
        <taxon>Streptophyta</taxon>
        <taxon>Embryophyta</taxon>
        <taxon>Tracheophyta</taxon>
        <taxon>Spermatophyta</taxon>
        <taxon>Magnoliopsida</taxon>
        <taxon>eudicotyledons</taxon>
        <taxon>Gunneridae</taxon>
        <taxon>Pentapetalae</taxon>
        <taxon>rosids</taxon>
        <taxon>fabids</taxon>
        <taxon>Fabales</taxon>
        <taxon>Fabaceae</taxon>
        <taxon>Caesalpinioideae</taxon>
        <taxon>mimosoid clade</taxon>
        <taxon>Acacieae</taxon>
        <taxon>Acacia</taxon>
    </lineage>
</organism>
<evidence type="ECO:0000313" key="4">
    <source>
        <dbReference type="Proteomes" id="UP001293593"/>
    </source>
</evidence>
<dbReference type="Proteomes" id="UP001293593">
    <property type="component" value="Unassembled WGS sequence"/>
</dbReference>
<keyword evidence="2" id="KW-0808">Transferase</keyword>
<dbReference type="EMBL" id="JAWXYG010000007">
    <property type="protein sequence ID" value="KAK4266991.1"/>
    <property type="molecule type" value="Genomic_DNA"/>
</dbReference>
<sequence>MEFTVRRSRPELVAPAKPTPRELKPLSDIDSQEGLRFQIPFIMLYRHDPSMEGTDPVGIIRKALAEALVYYYPLAGRLREGGDRKLMVDCTAEGVLFIEADADVTLDQFGDLLHPPFPCFDELLHHLPASYSIINSPLLLIQVTRLKCGGFIMAVRLNHAVSDGPGLLQFLKALSEIARGASQPSILPVWQRELLTARNPPRVTRIHHEYNEQDSYINHQFHPIFMSVPPQNIVQRSFLVRPSQIAALRRQLPNHLARSSSFQVLAACLWRCRTIALQPPPEVEVKLMFIVGVRSLLKPPDGYYGNGFLFPAVVSPAGKLMNNHFGYALEVMRKGKAAVNVEYVRSLVDLTVAKGRLHHTTVRSFIVSDMTHAGFEDVDVGWGKAMHGGIAHSQSTVVPEMTSNFVSSKNSKGERFIVMPISLPALAMEVFVREFNEMLISGPQGPSVNAPGIMSSL</sequence>
<dbReference type="InterPro" id="IPR023213">
    <property type="entry name" value="CAT-like_dom_sf"/>
</dbReference>
<evidence type="ECO:0008006" key="5">
    <source>
        <dbReference type="Google" id="ProtNLM"/>
    </source>
</evidence>
<evidence type="ECO:0000256" key="2">
    <source>
        <dbReference type="ARBA" id="ARBA00022679"/>
    </source>
</evidence>
<name>A0AAE1JAY1_9FABA</name>
<dbReference type="GO" id="GO:0016740">
    <property type="term" value="F:transferase activity"/>
    <property type="evidence" value="ECO:0007669"/>
    <property type="project" value="UniProtKB-KW"/>
</dbReference>
<dbReference type="Gene3D" id="3.30.559.10">
    <property type="entry name" value="Chloramphenicol acetyltransferase-like domain"/>
    <property type="match status" value="2"/>
</dbReference>
<protein>
    <recommendedName>
        <fullName evidence="5">Benzyl alcohol O-benzoyltransferase</fullName>
    </recommendedName>
</protein>
<dbReference type="PANTHER" id="PTHR31147:SF66">
    <property type="entry name" value="OS05G0315700 PROTEIN"/>
    <property type="match status" value="1"/>
</dbReference>
<dbReference type="PANTHER" id="PTHR31147">
    <property type="entry name" value="ACYL TRANSFERASE 4"/>
    <property type="match status" value="1"/>
</dbReference>
<evidence type="ECO:0000256" key="1">
    <source>
        <dbReference type="ARBA" id="ARBA00009861"/>
    </source>
</evidence>
<dbReference type="InterPro" id="IPR050898">
    <property type="entry name" value="Plant_acyltransferase"/>
</dbReference>